<gene>
    <name evidence="1" type="ORF">HON47_02660</name>
</gene>
<proteinExistence type="predicted"/>
<organism evidence="1 2">
    <name type="scientific">Candidatus Iainarchaeum sp</name>
    <dbReference type="NCBI Taxonomy" id="3101447"/>
    <lineage>
        <taxon>Archaea</taxon>
        <taxon>Candidatus Iainarchaeota</taxon>
        <taxon>Candidatus Iainarchaeia</taxon>
        <taxon>Candidatus Iainarchaeales</taxon>
        <taxon>Candidatus Iainarchaeaceae</taxon>
        <taxon>Candidatus Iainarchaeum</taxon>
    </lineage>
</organism>
<comment type="caution">
    <text evidence="1">The sequence shown here is derived from an EMBL/GenBank/DDBJ whole genome shotgun (WGS) entry which is preliminary data.</text>
</comment>
<sequence>MSIEVVEAKLPDKFIGTVTNVSKMRGDYEEQFQIEISPAEENWKPIKTWVSIGKGSNEERVQKGSSLHEWVQRLNSMGLEGDALTEVFKQMIGKKFLFKNEVIGNAKNSKWVVSECVGG</sequence>
<evidence type="ECO:0000313" key="2">
    <source>
        <dbReference type="Proteomes" id="UP000722459"/>
    </source>
</evidence>
<evidence type="ECO:0000313" key="1">
    <source>
        <dbReference type="EMBL" id="MBT4870449.1"/>
    </source>
</evidence>
<dbReference type="Proteomes" id="UP000722459">
    <property type="component" value="Unassembled WGS sequence"/>
</dbReference>
<accession>A0A8T5GES1</accession>
<dbReference type="AlphaFoldDB" id="A0A8T5GES1"/>
<protein>
    <submittedName>
        <fullName evidence="1">Uncharacterized protein</fullName>
    </submittedName>
</protein>
<name>A0A8T5GES1_9ARCH</name>
<dbReference type="EMBL" id="JABJNZ010000037">
    <property type="protein sequence ID" value="MBT4870449.1"/>
    <property type="molecule type" value="Genomic_DNA"/>
</dbReference>
<reference evidence="1" key="1">
    <citation type="journal article" date="2021" name="ISME J.">
        <title>Mercury methylation by metabolically versatile and cosmopolitan marine bacteria.</title>
        <authorList>
            <person name="Lin H."/>
            <person name="Ascher D.B."/>
            <person name="Myung Y."/>
            <person name="Lamborg C.H."/>
            <person name="Hallam S.J."/>
            <person name="Gionfriddo C.M."/>
            <person name="Holt K.E."/>
            <person name="Moreau J.W."/>
        </authorList>
    </citation>
    <scope>NUCLEOTIDE SEQUENCE</scope>
    <source>
        <strain evidence="1">SI075_bin30</strain>
    </source>
</reference>